<dbReference type="RefSeq" id="WP_002636224.1">
    <property type="nucleotide sequence ID" value="NZ_CP012109.1"/>
</dbReference>
<proteinExistence type="predicted"/>
<dbReference type="AlphaFoldDB" id="A0A0H4X6V4"/>
<dbReference type="OrthoDB" id="8686772at2"/>
<accession>A0A0H4X6V4</accession>
<organism evidence="1 2">
    <name type="scientific">Pseudomyxococcus hansupus</name>
    <dbReference type="NCBI Taxonomy" id="1297742"/>
    <lineage>
        <taxon>Bacteria</taxon>
        <taxon>Pseudomonadati</taxon>
        <taxon>Myxococcota</taxon>
        <taxon>Myxococcia</taxon>
        <taxon>Myxococcales</taxon>
        <taxon>Cystobacterineae</taxon>
        <taxon>Myxococcaceae</taxon>
        <taxon>Pseudomyxococcus</taxon>
    </lineage>
</organism>
<dbReference type="STRING" id="1297742.A176_006575"/>
<dbReference type="PATRIC" id="fig|1297742.4.peg.6664"/>
<keyword evidence="2" id="KW-1185">Reference proteome</keyword>
<protein>
    <submittedName>
        <fullName evidence="1">Glutamate synthase [NADPH] large chain</fullName>
    </submittedName>
</protein>
<dbReference type="eggNOG" id="COG4253">
    <property type="taxonomic scope" value="Bacteria"/>
</dbReference>
<reference evidence="1 2" key="1">
    <citation type="journal article" date="2016" name="PLoS ONE">
        <title>Complete Genome Sequence and Comparative Genomics of a Novel Myxobacterium Myxococcus hansupus.</title>
        <authorList>
            <person name="Sharma G."/>
            <person name="Narwani T."/>
            <person name="Subramanian S."/>
        </authorList>
    </citation>
    <scope>NUCLEOTIDE SEQUENCE [LARGE SCALE GENOMIC DNA]</scope>
    <source>
        <strain evidence="2">mixupus</strain>
    </source>
</reference>
<name>A0A0H4X6V4_9BACT</name>
<sequence length="257" mass="27001">MSRGATFSERLVDAGRGLLTGVTSASVGVARSVGVVLKSVGGGVAQCARGRPREGLPRVGQGLTRVAQLPADAVLMVGGRVLSSVQVLAGLEPPGRRLTEDEIASVRPVFGDSLNYAAVRVKVGRLGLLGLPGRAFAHGNTVFVPPRGGAVDFGLLVHELTHVWQHQHGGTAYLSAALAAQWSGDGYDWRKGVSREKRWAQLNPEQQAQLIEDAAVAGLIPFTQHVSARMKLRGWTDAALALLDEAVDSLRAGRGAP</sequence>
<dbReference type="EMBL" id="CP012109">
    <property type="protein sequence ID" value="AKQ69663.1"/>
    <property type="molecule type" value="Genomic_DNA"/>
</dbReference>
<evidence type="ECO:0000313" key="2">
    <source>
        <dbReference type="Proteomes" id="UP000009026"/>
    </source>
</evidence>
<evidence type="ECO:0000313" key="1">
    <source>
        <dbReference type="EMBL" id="AKQ69663.1"/>
    </source>
</evidence>
<dbReference type="KEGG" id="mym:A176_006575"/>
<gene>
    <name evidence="1" type="ORF">A176_006575</name>
</gene>
<dbReference type="Proteomes" id="UP000009026">
    <property type="component" value="Chromosome"/>
</dbReference>